<organism evidence="1 2">
    <name type="scientific">Eretmocerus hayati</name>
    <dbReference type="NCBI Taxonomy" id="131215"/>
    <lineage>
        <taxon>Eukaryota</taxon>
        <taxon>Metazoa</taxon>
        <taxon>Ecdysozoa</taxon>
        <taxon>Arthropoda</taxon>
        <taxon>Hexapoda</taxon>
        <taxon>Insecta</taxon>
        <taxon>Pterygota</taxon>
        <taxon>Neoptera</taxon>
        <taxon>Endopterygota</taxon>
        <taxon>Hymenoptera</taxon>
        <taxon>Apocrita</taxon>
        <taxon>Proctotrupomorpha</taxon>
        <taxon>Chalcidoidea</taxon>
        <taxon>Aphelinidae</taxon>
        <taxon>Aphelininae</taxon>
        <taxon>Eretmocerus</taxon>
    </lineage>
</organism>
<proteinExistence type="predicted"/>
<comment type="caution">
    <text evidence="1">The sequence shown here is derived from an EMBL/GenBank/DDBJ whole genome shotgun (WGS) entry which is preliminary data.</text>
</comment>
<keyword evidence="2" id="KW-1185">Reference proteome</keyword>
<evidence type="ECO:0000313" key="2">
    <source>
        <dbReference type="Proteomes" id="UP001239111"/>
    </source>
</evidence>
<sequence length="800" mass="91246">MALYKFLLLASCTYYLNLFMNCDARDASNYPTIMIEPECDVGRLTQTVCHSNAYVHQKELLNITDLEDDERTILKFRIEHQEADQLITICSHHLYLLNGQTYVDHQRKCCDPDSNHTKIITANLRGISLCLSDAYYAACNKRLIPGKKLCTNCMKKVNSKIDEAQPQQHHSEPASSSIEMLEPLSAATQSSSSDFSIGSQSKKRLEVILKALDEPPLKRGKLSDDRFRVQALNTLSSIQNKVVANVERSFDCKIVEGNIDLRDLIEKNDSFFQILRNLQFKFKQAPMIREKIEVIALLPKTWTYSDIREYFDCSKHMFTRMLKLRNDEDISRKPRTVFPLNIKDSIREYYLDPKNCHICPGTKECLTVKNLDTGEKEKQQKKLMLHTTEELHRRWKRENPHLNQVPSLTLFRGLRPKECVSAGDPGTHTICVCAQHENVKLKVYALHANVTYRDLMAEVVCDIDNPHCMLQQCQKCPGVNGALQFLSTRVQHEATKQIKFQTWSTKGANGSGKSSAMSLQTKTEAFSEFIQTLSQDVVRLVTHHFIAENQKEFLAYCKQNLDAFTIIVLMDFAENYAFVIQRSVQAWYFNNTNTQATVHPMVVYYKDSDGEVKVKNYCVISDSTQHTAATIYAFQEKFIGTVKIDLPRIENVIYFSDGAPTQYKNKNMCVNICLHKKRFGLGIKSYNFFCTSHGKSPCDGVGAVAKREITRLAIRRPVDAQITNAKQMYEAADGNIKGIKFLWVGADKINATNRKLKQLYNNTDTVHGTRDFHCCIPVGNDSLEFKLMSSDAIGDVIQIL</sequence>
<reference evidence="1" key="1">
    <citation type="submission" date="2023-04" db="EMBL/GenBank/DDBJ databases">
        <title>A chromosome-level genome assembly of the parasitoid wasp Eretmocerus hayati.</title>
        <authorList>
            <person name="Zhong Y."/>
            <person name="Liu S."/>
            <person name="Liu Y."/>
        </authorList>
    </citation>
    <scope>NUCLEOTIDE SEQUENCE</scope>
    <source>
        <strain evidence="1">ZJU_SS_LIU_2023</strain>
    </source>
</reference>
<evidence type="ECO:0000313" key="1">
    <source>
        <dbReference type="EMBL" id="KAJ8684715.1"/>
    </source>
</evidence>
<accession>A0ACC2PM86</accession>
<name>A0ACC2PM86_9HYME</name>
<dbReference type="EMBL" id="CM056741">
    <property type="protein sequence ID" value="KAJ8684715.1"/>
    <property type="molecule type" value="Genomic_DNA"/>
</dbReference>
<dbReference type="Proteomes" id="UP001239111">
    <property type="component" value="Chromosome 1"/>
</dbReference>
<protein>
    <submittedName>
        <fullName evidence="1">Uncharacterized protein</fullName>
    </submittedName>
</protein>
<gene>
    <name evidence="1" type="ORF">QAD02_020508</name>
</gene>